<reference evidence="2" key="1">
    <citation type="submission" date="2022-08" db="EMBL/GenBank/DDBJ databases">
        <title>Characterization of terminal redundancy phage AbpL with therapeutic potential against Acinetobacter baumannii skin infections.</title>
        <authorList>
            <person name="Liu D."/>
            <person name="Lu S."/>
            <person name="Qian Y."/>
        </authorList>
    </citation>
    <scope>NUCLEOTIDE SEQUENCE</scope>
</reference>
<dbReference type="Gene3D" id="3.90.75.20">
    <property type="match status" value="1"/>
</dbReference>
<dbReference type="EMBL" id="OP171942">
    <property type="protein sequence ID" value="UVD42112.1"/>
    <property type="molecule type" value="Genomic_DNA"/>
</dbReference>
<sequence length="175" mass="20038">MDNIKNLIENTTLTLEQIAQQLGVGYKRVYNVWRKYPKEYRTNRKTLNYRTSKLGANNPMTGKFKEAHPNYKGVVGDSKGYLMVLKPDWFTGRKGSKHVFLHNVVVCEALGLTELPAKWCVHHCDENPHNNNFDNLVLMTMQDHVRLHNSLAGATTISKESTLKWVEAHGTPFKV</sequence>
<evidence type="ECO:0000313" key="2">
    <source>
        <dbReference type="EMBL" id="UVD42112.1"/>
    </source>
</evidence>
<keyword evidence="2" id="KW-0540">Nuclease</keyword>
<evidence type="ECO:0000313" key="3">
    <source>
        <dbReference type="Proteomes" id="UP001059346"/>
    </source>
</evidence>
<feature type="domain" description="HNH nuclease" evidence="1">
    <location>
        <begin position="100"/>
        <end position="146"/>
    </location>
</feature>
<proteinExistence type="predicted"/>
<dbReference type="InterPro" id="IPR044925">
    <property type="entry name" value="His-Me_finger_sf"/>
</dbReference>
<organism evidence="2 3">
    <name type="scientific">Acinetobacter phage AbpL</name>
    <dbReference type="NCBI Taxonomy" id="2972532"/>
    <lineage>
        <taxon>Viruses</taxon>
        <taxon>Duplodnaviria</taxon>
        <taxon>Heunggongvirae</taxon>
        <taxon>Uroviricota</taxon>
        <taxon>Caudoviricetes</taxon>
        <taxon>Autographivirales</taxon>
        <taxon>Autoscriptoviridae</taxon>
        <taxon>Beijerinckvirinae</taxon>
        <taxon>Friunavirus</taxon>
        <taxon>Friunavirus AbpL</taxon>
    </lineage>
</organism>
<dbReference type="Pfam" id="PF13392">
    <property type="entry name" value="HNH_3"/>
    <property type="match status" value="1"/>
</dbReference>
<dbReference type="InterPro" id="IPR003615">
    <property type="entry name" value="HNH_nuc"/>
</dbReference>
<dbReference type="GO" id="GO:0004519">
    <property type="term" value="F:endonuclease activity"/>
    <property type="evidence" value="ECO:0007669"/>
    <property type="project" value="UniProtKB-KW"/>
</dbReference>
<name>A0A976SVZ4_9CAUD</name>
<protein>
    <submittedName>
        <fullName evidence="2">HNH homing endonuclease</fullName>
    </submittedName>
</protein>
<keyword evidence="3" id="KW-1185">Reference proteome</keyword>
<keyword evidence="2" id="KW-0255">Endonuclease</keyword>
<dbReference type="SUPFAM" id="SSF54060">
    <property type="entry name" value="His-Me finger endonucleases"/>
    <property type="match status" value="1"/>
</dbReference>
<keyword evidence="2" id="KW-0378">Hydrolase</keyword>
<accession>A0A976SVZ4</accession>
<evidence type="ECO:0000259" key="1">
    <source>
        <dbReference type="Pfam" id="PF13392"/>
    </source>
</evidence>
<dbReference type="Proteomes" id="UP001059346">
    <property type="component" value="Segment"/>
</dbReference>